<evidence type="ECO:0000256" key="2">
    <source>
        <dbReference type="ARBA" id="ARBA00022737"/>
    </source>
</evidence>
<dbReference type="PROSITE" id="PS50157">
    <property type="entry name" value="ZINC_FINGER_C2H2_2"/>
    <property type="match status" value="2"/>
</dbReference>
<dbReference type="GO" id="GO:0008270">
    <property type="term" value="F:zinc ion binding"/>
    <property type="evidence" value="ECO:0007669"/>
    <property type="project" value="UniProtKB-KW"/>
</dbReference>
<evidence type="ECO:0000256" key="1">
    <source>
        <dbReference type="ARBA" id="ARBA00022723"/>
    </source>
</evidence>
<evidence type="ECO:0000313" key="7">
    <source>
        <dbReference type="EMBL" id="GMS81835.1"/>
    </source>
</evidence>
<feature type="domain" description="C2H2-type" evidence="6">
    <location>
        <begin position="21"/>
        <end position="48"/>
    </location>
</feature>
<dbReference type="InterPro" id="IPR013087">
    <property type="entry name" value="Znf_C2H2_type"/>
</dbReference>
<dbReference type="PANTHER" id="PTHR24379">
    <property type="entry name" value="KRAB AND ZINC FINGER DOMAIN-CONTAINING"/>
    <property type="match status" value="1"/>
</dbReference>
<dbReference type="EMBL" id="BTSX01000001">
    <property type="protein sequence ID" value="GMS81835.1"/>
    <property type="molecule type" value="Genomic_DNA"/>
</dbReference>
<dbReference type="SUPFAM" id="SSF57667">
    <property type="entry name" value="beta-beta-alpha zinc fingers"/>
    <property type="match status" value="1"/>
</dbReference>
<protein>
    <recommendedName>
        <fullName evidence="6">C2H2-type domain-containing protein</fullName>
    </recommendedName>
</protein>
<feature type="non-terminal residue" evidence="7">
    <location>
        <position position="85"/>
    </location>
</feature>
<dbReference type="InterPro" id="IPR036236">
    <property type="entry name" value="Znf_C2H2_sf"/>
</dbReference>
<gene>
    <name evidence="7" type="ORF">PENTCL1PPCAC_4010</name>
</gene>
<reference evidence="7" key="1">
    <citation type="submission" date="2023-10" db="EMBL/GenBank/DDBJ databases">
        <title>Genome assembly of Pristionchus species.</title>
        <authorList>
            <person name="Yoshida K."/>
            <person name="Sommer R.J."/>
        </authorList>
    </citation>
    <scope>NUCLEOTIDE SEQUENCE</scope>
    <source>
        <strain evidence="7">RS0144</strain>
    </source>
</reference>
<organism evidence="7 8">
    <name type="scientific">Pristionchus entomophagus</name>
    <dbReference type="NCBI Taxonomy" id="358040"/>
    <lineage>
        <taxon>Eukaryota</taxon>
        <taxon>Metazoa</taxon>
        <taxon>Ecdysozoa</taxon>
        <taxon>Nematoda</taxon>
        <taxon>Chromadorea</taxon>
        <taxon>Rhabditida</taxon>
        <taxon>Rhabditina</taxon>
        <taxon>Diplogasteromorpha</taxon>
        <taxon>Diplogasteroidea</taxon>
        <taxon>Neodiplogasteridae</taxon>
        <taxon>Pristionchus</taxon>
    </lineage>
</organism>
<dbReference type="SMART" id="SM00355">
    <property type="entry name" value="ZnF_C2H2"/>
    <property type="match status" value="2"/>
</dbReference>
<sequence length="85" mass="9606">HFPSKLKKHMSMHEAPARGKFVCSECDKEFDTNRSLQLHAYVHNDIKCGTCGAALKSQESLAKHYAEYHPGESIVGRTKEEMESL</sequence>
<comment type="caution">
    <text evidence="7">The sequence shown here is derived from an EMBL/GenBank/DDBJ whole genome shotgun (WGS) entry which is preliminary data.</text>
</comment>
<evidence type="ECO:0000256" key="3">
    <source>
        <dbReference type="ARBA" id="ARBA00022771"/>
    </source>
</evidence>
<keyword evidence="4" id="KW-0862">Zinc</keyword>
<evidence type="ECO:0000256" key="5">
    <source>
        <dbReference type="PROSITE-ProRule" id="PRU00042"/>
    </source>
</evidence>
<evidence type="ECO:0000313" key="8">
    <source>
        <dbReference type="Proteomes" id="UP001432027"/>
    </source>
</evidence>
<keyword evidence="3 5" id="KW-0863">Zinc-finger</keyword>
<feature type="non-terminal residue" evidence="7">
    <location>
        <position position="1"/>
    </location>
</feature>
<dbReference type="PANTHER" id="PTHR24379:SF121">
    <property type="entry name" value="C2H2-TYPE DOMAIN-CONTAINING PROTEIN"/>
    <property type="match status" value="1"/>
</dbReference>
<keyword evidence="8" id="KW-1185">Reference proteome</keyword>
<dbReference type="Gene3D" id="3.30.160.60">
    <property type="entry name" value="Classic Zinc Finger"/>
    <property type="match status" value="1"/>
</dbReference>
<feature type="domain" description="C2H2-type" evidence="6">
    <location>
        <begin position="46"/>
        <end position="74"/>
    </location>
</feature>
<dbReference type="AlphaFoldDB" id="A0AAV5SH96"/>
<name>A0AAV5SH96_9BILA</name>
<dbReference type="PROSITE" id="PS00028">
    <property type="entry name" value="ZINC_FINGER_C2H2_1"/>
    <property type="match status" value="2"/>
</dbReference>
<evidence type="ECO:0000259" key="6">
    <source>
        <dbReference type="PROSITE" id="PS50157"/>
    </source>
</evidence>
<keyword evidence="1" id="KW-0479">Metal-binding</keyword>
<evidence type="ECO:0000256" key="4">
    <source>
        <dbReference type="ARBA" id="ARBA00022833"/>
    </source>
</evidence>
<accession>A0AAV5SH96</accession>
<dbReference type="Proteomes" id="UP001432027">
    <property type="component" value="Unassembled WGS sequence"/>
</dbReference>
<proteinExistence type="predicted"/>
<dbReference type="Pfam" id="PF00096">
    <property type="entry name" value="zf-C2H2"/>
    <property type="match status" value="1"/>
</dbReference>
<keyword evidence="2" id="KW-0677">Repeat</keyword>